<evidence type="ECO:0000256" key="1">
    <source>
        <dbReference type="ARBA" id="ARBA00001971"/>
    </source>
</evidence>
<reference evidence="19" key="1">
    <citation type="submission" date="2025-08" db="UniProtKB">
        <authorList>
            <consortium name="RefSeq"/>
        </authorList>
    </citation>
    <scope>IDENTIFICATION</scope>
    <source>
        <tissue evidence="19">Silk gland</tissue>
    </source>
</reference>
<dbReference type="AlphaFoldDB" id="A0A6J2K7P0"/>
<keyword evidence="10 16" id="KW-0560">Oxidoreductase</keyword>
<keyword evidence="18" id="KW-1185">Reference proteome</keyword>
<evidence type="ECO:0000256" key="4">
    <source>
        <dbReference type="ARBA" id="ARBA00010617"/>
    </source>
</evidence>
<dbReference type="InterPro" id="IPR017972">
    <property type="entry name" value="Cyt_P450_CS"/>
</dbReference>
<keyword evidence="8" id="KW-0256">Endoplasmic reticulum</keyword>
<evidence type="ECO:0000256" key="8">
    <source>
        <dbReference type="ARBA" id="ARBA00022824"/>
    </source>
</evidence>
<dbReference type="EC" id="1.14.14.1" evidence="5"/>
<keyword evidence="13 17" id="KW-0472">Membrane</keyword>
<dbReference type="CTD" id="100141326"/>
<evidence type="ECO:0000256" key="10">
    <source>
        <dbReference type="ARBA" id="ARBA00023002"/>
    </source>
</evidence>
<accession>A0A6J2K7P0</accession>
<dbReference type="GO" id="GO:0020037">
    <property type="term" value="F:heme binding"/>
    <property type="evidence" value="ECO:0007669"/>
    <property type="project" value="InterPro"/>
</dbReference>
<dbReference type="Pfam" id="PF00067">
    <property type="entry name" value="p450"/>
    <property type="match status" value="1"/>
</dbReference>
<keyword evidence="17" id="KW-0812">Transmembrane</keyword>
<dbReference type="PRINTS" id="PR00463">
    <property type="entry name" value="EP450I"/>
</dbReference>
<protein>
    <recommendedName>
        <fullName evidence="5">unspecific monooxygenase</fullName>
        <ecNumber evidence="5">1.14.14.1</ecNumber>
    </recommendedName>
</protein>
<evidence type="ECO:0000256" key="9">
    <source>
        <dbReference type="ARBA" id="ARBA00022848"/>
    </source>
</evidence>
<dbReference type="GO" id="GO:0005506">
    <property type="term" value="F:iron ion binding"/>
    <property type="evidence" value="ECO:0007669"/>
    <property type="project" value="InterPro"/>
</dbReference>
<evidence type="ECO:0000256" key="3">
    <source>
        <dbReference type="ARBA" id="ARBA00004406"/>
    </source>
</evidence>
<dbReference type="FunFam" id="1.10.630.10:FF:000042">
    <property type="entry name" value="Cytochrome P450"/>
    <property type="match status" value="1"/>
</dbReference>
<keyword evidence="9" id="KW-0492">Microsome</keyword>
<sequence length="525" mass="60566">MLVEVIVFLITTLVAYYLYVYKKIHYFYDARGVKYQPGIPVLGNILKSSLGTGHFWEDIDKIYKAFPGERYIGYIEGTTPILMIKDPEIIKNITVRDFDHFVNHKEFFPVEIDALFGGSLFMMKDDKWRDMRTTLSPAFTGSKMRLMLPFMIDISKNIVEYLKGHQLEDVDVDDLMRRYTNDVIASAGFGLQVNSLVDKDNEFYECGQAMFSTSWPQRFKMILAAQFPTLAKKIGIKVFPQKVTRFFREIVTSTMDYRLKNNVERPDMIQLLMDAYKGTLKNESNESDEKNVGFAMTEEMLKPKGNVRKWTQDELTAQVFIFFLAGFESSANGLTLCIHELALNPEAQEKLYKAIIKFKEEKGPLTYDNIGELKYLDCVLNETSRKWSAAIIVDRVCSKPYELPPPREGGKPYKLQPGDIVHNSVNSIQMDPEHHPDPEKFDPDRFLDENKHKIKPFTFLPFGAGPRNCIGSRFALLELKVLIYYIVLNFKIIKTEKTLNPIKLQPGEFNIKVLGGTWTQFEARE</sequence>
<evidence type="ECO:0000256" key="6">
    <source>
        <dbReference type="ARBA" id="ARBA00022617"/>
    </source>
</evidence>
<evidence type="ECO:0000256" key="11">
    <source>
        <dbReference type="ARBA" id="ARBA00023004"/>
    </source>
</evidence>
<evidence type="ECO:0000256" key="16">
    <source>
        <dbReference type="RuleBase" id="RU000461"/>
    </source>
</evidence>
<dbReference type="PROSITE" id="PS00086">
    <property type="entry name" value="CYTOCHROME_P450"/>
    <property type="match status" value="1"/>
</dbReference>
<dbReference type="GO" id="GO:0016712">
    <property type="term" value="F:oxidoreductase activity, acting on paired donors, with incorporation or reduction of molecular oxygen, reduced flavin or flavoprotein as one donor, and incorporation of one atom of oxygen"/>
    <property type="evidence" value="ECO:0007669"/>
    <property type="project" value="UniProtKB-EC"/>
</dbReference>
<comment type="similarity">
    <text evidence="4 16">Belongs to the cytochrome P450 family.</text>
</comment>
<dbReference type="InterPro" id="IPR036396">
    <property type="entry name" value="Cyt_P450_sf"/>
</dbReference>
<evidence type="ECO:0000256" key="13">
    <source>
        <dbReference type="ARBA" id="ARBA00023136"/>
    </source>
</evidence>
<dbReference type="CDD" id="cd11056">
    <property type="entry name" value="CYP6-like"/>
    <property type="match status" value="1"/>
</dbReference>
<dbReference type="SUPFAM" id="SSF48264">
    <property type="entry name" value="Cytochrome P450"/>
    <property type="match status" value="1"/>
</dbReference>
<dbReference type="GO" id="GO:0005789">
    <property type="term" value="C:endoplasmic reticulum membrane"/>
    <property type="evidence" value="ECO:0007669"/>
    <property type="project" value="UniProtKB-SubCell"/>
</dbReference>
<comment type="catalytic activity">
    <reaction evidence="14">
        <text>an organic molecule + reduced [NADPH--hemoprotein reductase] + O2 = an alcohol + oxidized [NADPH--hemoprotein reductase] + H2O + H(+)</text>
        <dbReference type="Rhea" id="RHEA:17149"/>
        <dbReference type="Rhea" id="RHEA-COMP:11964"/>
        <dbReference type="Rhea" id="RHEA-COMP:11965"/>
        <dbReference type="ChEBI" id="CHEBI:15377"/>
        <dbReference type="ChEBI" id="CHEBI:15378"/>
        <dbReference type="ChEBI" id="CHEBI:15379"/>
        <dbReference type="ChEBI" id="CHEBI:30879"/>
        <dbReference type="ChEBI" id="CHEBI:57618"/>
        <dbReference type="ChEBI" id="CHEBI:58210"/>
        <dbReference type="ChEBI" id="CHEBI:142491"/>
        <dbReference type="EC" id="1.14.14.1"/>
    </reaction>
</comment>
<dbReference type="Gene3D" id="1.10.630.10">
    <property type="entry name" value="Cytochrome P450"/>
    <property type="match status" value="1"/>
</dbReference>
<comment type="cofactor">
    <cofactor evidence="1 15">
        <name>heme</name>
        <dbReference type="ChEBI" id="CHEBI:30413"/>
    </cofactor>
</comment>
<keyword evidence="7 15" id="KW-0479">Metal-binding</keyword>
<dbReference type="InterPro" id="IPR001128">
    <property type="entry name" value="Cyt_P450"/>
</dbReference>
<evidence type="ECO:0000256" key="12">
    <source>
        <dbReference type="ARBA" id="ARBA00023033"/>
    </source>
</evidence>
<dbReference type="RefSeq" id="XP_028036982.1">
    <property type="nucleotide sequence ID" value="XM_028181181.1"/>
</dbReference>
<dbReference type="Proteomes" id="UP000504629">
    <property type="component" value="Unplaced"/>
</dbReference>
<evidence type="ECO:0000256" key="14">
    <source>
        <dbReference type="ARBA" id="ARBA00047827"/>
    </source>
</evidence>
<dbReference type="OrthoDB" id="2789670at2759"/>
<dbReference type="GeneID" id="114248063"/>
<evidence type="ECO:0000256" key="17">
    <source>
        <dbReference type="SAM" id="Phobius"/>
    </source>
</evidence>
<keyword evidence="11 15" id="KW-0408">Iron</keyword>
<dbReference type="PANTHER" id="PTHR24292">
    <property type="entry name" value="CYTOCHROME P450"/>
    <property type="match status" value="1"/>
</dbReference>
<feature type="binding site" description="axial binding residue" evidence="15">
    <location>
        <position position="469"/>
    </location>
    <ligand>
        <name>heme</name>
        <dbReference type="ChEBI" id="CHEBI:30413"/>
    </ligand>
    <ligandPart>
        <name>Fe</name>
        <dbReference type="ChEBI" id="CHEBI:18248"/>
    </ligandPart>
</feature>
<evidence type="ECO:0000256" key="5">
    <source>
        <dbReference type="ARBA" id="ARBA00012109"/>
    </source>
</evidence>
<dbReference type="KEGG" id="bman:114248063"/>
<feature type="transmembrane region" description="Helical" evidence="17">
    <location>
        <begin position="6"/>
        <end position="21"/>
    </location>
</feature>
<evidence type="ECO:0000256" key="7">
    <source>
        <dbReference type="ARBA" id="ARBA00022723"/>
    </source>
</evidence>
<evidence type="ECO:0000313" key="19">
    <source>
        <dbReference type="RefSeq" id="XP_028036982.1"/>
    </source>
</evidence>
<evidence type="ECO:0000256" key="15">
    <source>
        <dbReference type="PIRSR" id="PIRSR602401-1"/>
    </source>
</evidence>
<keyword evidence="6 15" id="KW-0349">Heme</keyword>
<organism evidence="18 19">
    <name type="scientific">Bombyx mandarina</name>
    <name type="common">Wild silk moth</name>
    <name type="synonym">Wild silkworm</name>
    <dbReference type="NCBI Taxonomy" id="7092"/>
    <lineage>
        <taxon>Eukaryota</taxon>
        <taxon>Metazoa</taxon>
        <taxon>Ecdysozoa</taxon>
        <taxon>Arthropoda</taxon>
        <taxon>Hexapoda</taxon>
        <taxon>Insecta</taxon>
        <taxon>Pterygota</taxon>
        <taxon>Neoptera</taxon>
        <taxon>Endopterygota</taxon>
        <taxon>Lepidoptera</taxon>
        <taxon>Glossata</taxon>
        <taxon>Ditrysia</taxon>
        <taxon>Bombycoidea</taxon>
        <taxon>Bombycidae</taxon>
        <taxon>Bombycinae</taxon>
        <taxon>Bombyx</taxon>
    </lineage>
</organism>
<name>A0A6J2K7P0_BOMMA</name>
<proteinExistence type="inferred from homology"/>
<keyword evidence="17" id="KW-1133">Transmembrane helix</keyword>
<dbReference type="InterPro" id="IPR002401">
    <property type="entry name" value="Cyt_P450_E_grp-I"/>
</dbReference>
<dbReference type="PANTHER" id="PTHR24292:SF54">
    <property type="entry name" value="CYP9F3-RELATED"/>
    <property type="match status" value="1"/>
</dbReference>
<evidence type="ECO:0000256" key="2">
    <source>
        <dbReference type="ARBA" id="ARBA00004174"/>
    </source>
</evidence>
<keyword evidence="12 16" id="KW-0503">Monooxygenase</keyword>
<dbReference type="PRINTS" id="PR00385">
    <property type="entry name" value="P450"/>
</dbReference>
<gene>
    <name evidence="19" type="primary">LOC114248063</name>
</gene>
<comment type="subcellular location">
    <subcellularLocation>
        <location evidence="3">Endoplasmic reticulum membrane</location>
        <topology evidence="3">Peripheral membrane protein</topology>
    </subcellularLocation>
    <subcellularLocation>
        <location evidence="2">Microsome membrane</location>
        <topology evidence="2">Peripheral membrane protein</topology>
    </subcellularLocation>
</comment>
<dbReference type="InterPro" id="IPR050476">
    <property type="entry name" value="Insect_CytP450_Detox"/>
</dbReference>
<evidence type="ECO:0000313" key="18">
    <source>
        <dbReference type="Proteomes" id="UP000504629"/>
    </source>
</evidence>